<evidence type="ECO:0000313" key="3">
    <source>
        <dbReference type="Proteomes" id="UP001152799"/>
    </source>
</evidence>
<name>A0A9N9MHX3_9CUCU</name>
<keyword evidence="3" id="KW-1185">Reference proteome</keyword>
<dbReference type="EMBL" id="OU892277">
    <property type="protein sequence ID" value="CAG9760639.1"/>
    <property type="molecule type" value="Genomic_DNA"/>
</dbReference>
<feature type="region of interest" description="Disordered" evidence="1">
    <location>
        <begin position="1"/>
        <end position="35"/>
    </location>
</feature>
<dbReference type="AlphaFoldDB" id="A0A9N9MHX3"/>
<feature type="compositionally biased region" description="Polar residues" evidence="1">
    <location>
        <begin position="19"/>
        <end position="34"/>
    </location>
</feature>
<evidence type="ECO:0000256" key="1">
    <source>
        <dbReference type="SAM" id="MobiDB-lite"/>
    </source>
</evidence>
<protein>
    <submittedName>
        <fullName evidence="2">Uncharacterized protein</fullName>
    </submittedName>
</protein>
<proteinExistence type="predicted"/>
<organism evidence="2 3">
    <name type="scientific">Ceutorhynchus assimilis</name>
    <name type="common">cabbage seed weevil</name>
    <dbReference type="NCBI Taxonomy" id="467358"/>
    <lineage>
        <taxon>Eukaryota</taxon>
        <taxon>Metazoa</taxon>
        <taxon>Ecdysozoa</taxon>
        <taxon>Arthropoda</taxon>
        <taxon>Hexapoda</taxon>
        <taxon>Insecta</taxon>
        <taxon>Pterygota</taxon>
        <taxon>Neoptera</taxon>
        <taxon>Endopterygota</taxon>
        <taxon>Coleoptera</taxon>
        <taxon>Polyphaga</taxon>
        <taxon>Cucujiformia</taxon>
        <taxon>Curculionidae</taxon>
        <taxon>Ceutorhynchinae</taxon>
        <taxon>Ceutorhynchus</taxon>
    </lineage>
</organism>
<reference evidence="2" key="1">
    <citation type="submission" date="2022-01" db="EMBL/GenBank/DDBJ databases">
        <authorList>
            <person name="King R."/>
        </authorList>
    </citation>
    <scope>NUCLEOTIDE SEQUENCE</scope>
</reference>
<evidence type="ECO:0000313" key="2">
    <source>
        <dbReference type="EMBL" id="CAG9760639.1"/>
    </source>
</evidence>
<dbReference type="Proteomes" id="UP001152799">
    <property type="component" value="Chromosome 1"/>
</dbReference>
<sequence length="68" mass="7773">MDKWVIRKNVKNPTGDGETGTSREQLNLKPSQETGTEKIRNNILTSPDHADLTHTTVAFERDLRLRIK</sequence>
<accession>A0A9N9MHX3</accession>
<gene>
    <name evidence="2" type="ORF">CEUTPL_LOCUS1362</name>
</gene>
<feature type="compositionally biased region" description="Basic residues" evidence="1">
    <location>
        <begin position="1"/>
        <end position="10"/>
    </location>
</feature>